<gene>
    <name evidence="3" type="ORF">FB390_4183</name>
</gene>
<protein>
    <recommendedName>
        <fullName evidence="5">Secreted protein</fullName>
    </recommendedName>
</protein>
<accession>A0A543FF76</accession>
<evidence type="ECO:0000256" key="2">
    <source>
        <dbReference type="SAM" id="SignalP"/>
    </source>
</evidence>
<dbReference type="EMBL" id="VFPG01000001">
    <property type="protein sequence ID" value="TQM32500.1"/>
    <property type="molecule type" value="Genomic_DNA"/>
</dbReference>
<dbReference type="AlphaFoldDB" id="A0A543FF76"/>
<organism evidence="3 4">
    <name type="scientific">Nocardia bhagyanarayanae</name>
    <dbReference type="NCBI Taxonomy" id="1215925"/>
    <lineage>
        <taxon>Bacteria</taxon>
        <taxon>Bacillati</taxon>
        <taxon>Actinomycetota</taxon>
        <taxon>Actinomycetes</taxon>
        <taxon>Mycobacteriales</taxon>
        <taxon>Nocardiaceae</taxon>
        <taxon>Nocardia</taxon>
    </lineage>
</organism>
<evidence type="ECO:0000256" key="1">
    <source>
        <dbReference type="SAM" id="MobiDB-lite"/>
    </source>
</evidence>
<evidence type="ECO:0000313" key="4">
    <source>
        <dbReference type="Proteomes" id="UP000316331"/>
    </source>
</evidence>
<evidence type="ECO:0008006" key="5">
    <source>
        <dbReference type="Google" id="ProtNLM"/>
    </source>
</evidence>
<feature type="region of interest" description="Disordered" evidence="1">
    <location>
        <begin position="64"/>
        <end position="111"/>
    </location>
</feature>
<dbReference type="OrthoDB" id="4562753at2"/>
<feature type="signal peptide" evidence="2">
    <location>
        <begin position="1"/>
        <end position="28"/>
    </location>
</feature>
<comment type="caution">
    <text evidence="3">The sequence shown here is derived from an EMBL/GenBank/DDBJ whole genome shotgun (WGS) entry which is preliminary data.</text>
</comment>
<keyword evidence="2" id="KW-0732">Signal</keyword>
<evidence type="ECO:0000313" key="3">
    <source>
        <dbReference type="EMBL" id="TQM32500.1"/>
    </source>
</evidence>
<feature type="chain" id="PRO_5021740795" description="Secreted protein" evidence="2">
    <location>
        <begin position="29"/>
        <end position="135"/>
    </location>
</feature>
<feature type="compositionally biased region" description="Polar residues" evidence="1">
    <location>
        <begin position="79"/>
        <end position="110"/>
    </location>
</feature>
<reference evidence="3 4" key="1">
    <citation type="submission" date="2019-06" db="EMBL/GenBank/DDBJ databases">
        <title>Sequencing the genomes of 1000 actinobacteria strains.</title>
        <authorList>
            <person name="Klenk H.-P."/>
        </authorList>
    </citation>
    <scope>NUCLEOTIDE SEQUENCE [LARGE SCALE GENOMIC DNA]</scope>
    <source>
        <strain evidence="3 4">DSM 103495</strain>
    </source>
</reference>
<proteinExistence type="predicted"/>
<name>A0A543FF76_9NOCA</name>
<dbReference type="RefSeq" id="WP_141810398.1">
    <property type="nucleotide sequence ID" value="NZ_VFPG01000001.1"/>
</dbReference>
<sequence>MMTTPNSRRPVGVAVVFTAMAAASVVAAAPALAAATLDITGAGSNMVQVDYSCDDSAGVVSIQAMMGDPNGDRPAAEGIQNSVECDGSPQSATVPLTTDPSQPQPTSGSEAQVRVALVDRDGIVVSGQAKKFTVP</sequence>
<dbReference type="Proteomes" id="UP000316331">
    <property type="component" value="Unassembled WGS sequence"/>
</dbReference>
<keyword evidence="4" id="KW-1185">Reference proteome</keyword>